<sequence length="87" mass="9852">MGPLLGIVPICVHFLEIHGSFARQTTGARLQVILWISELREVGCIIDWGKGFMPEYWYWTSHGEYEPHFDSRCGPSTSANIDDQGNI</sequence>
<reference evidence="1 2" key="1">
    <citation type="journal article" date="2024" name="Plant Biotechnol. J.">
        <title>Dendrobium thyrsiflorum genome and its molecular insights into genes involved in important horticultural traits.</title>
        <authorList>
            <person name="Chen B."/>
            <person name="Wang J.Y."/>
            <person name="Zheng P.J."/>
            <person name="Li K.L."/>
            <person name="Liang Y.M."/>
            <person name="Chen X.F."/>
            <person name="Zhang C."/>
            <person name="Zhao X."/>
            <person name="He X."/>
            <person name="Zhang G.Q."/>
            <person name="Liu Z.J."/>
            <person name="Xu Q."/>
        </authorList>
    </citation>
    <scope>NUCLEOTIDE SEQUENCE [LARGE SCALE GENOMIC DNA]</scope>
    <source>
        <strain evidence="1">GZMU011</strain>
    </source>
</reference>
<comment type="caution">
    <text evidence="1">The sequence shown here is derived from an EMBL/GenBank/DDBJ whole genome shotgun (WGS) entry which is preliminary data.</text>
</comment>
<proteinExistence type="predicted"/>
<gene>
    <name evidence="1" type="ORF">M5K25_013443</name>
</gene>
<keyword evidence="2" id="KW-1185">Reference proteome</keyword>
<dbReference type="Proteomes" id="UP001552299">
    <property type="component" value="Unassembled WGS sequence"/>
</dbReference>
<organism evidence="1 2">
    <name type="scientific">Dendrobium thyrsiflorum</name>
    <name type="common">Pinecone-like raceme dendrobium</name>
    <name type="synonym">Orchid</name>
    <dbReference type="NCBI Taxonomy" id="117978"/>
    <lineage>
        <taxon>Eukaryota</taxon>
        <taxon>Viridiplantae</taxon>
        <taxon>Streptophyta</taxon>
        <taxon>Embryophyta</taxon>
        <taxon>Tracheophyta</taxon>
        <taxon>Spermatophyta</taxon>
        <taxon>Magnoliopsida</taxon>
        <taxon>Liliopsida</taxon>
        <taxon>Asparagales</taxon>
        <taxon>Orchidaceae</taxon>
        <taxon>Epidendroideae</taxon>
        <taxon>Malaxideae</taxon>
        <taxon>Dendrobiinae</taxon>
        <taxon>Dendrobium</taxon>
    </lineage>
</organism>
<accession>A0ABD0UT72</accession>
<name>A0ABD0UT72_DENTH</name>
<dbReference type="EMBL" id="JANQDX010000011">
    <property type="protein sequence ID" value="KAL0915970.1"/>
    <property type="molecule type" value="Genomic_DNA"/>
</dbReference>
<evidence type="ECO:0000313" key="1">
    <source>
        <dbReference type="EMBL" id="KAL0915970.1"/>
    </source>
</evidence>
<evidence type="ECO:0000313" key="2">
    <source>
        <dbReference type="Proteomes" id="UP001552299"/>
    </source>
</evidence>
<protein>
    <submittedName>
        <fullName evidence="1">Uncharacterized protein</fullName>
    </submittedName>
</protein>
<dbReference type="AlphaFoldDB" id="A0ABD0UT72"/>